<dbReference type="AlphaFoldDB" id="A0A1M6G8Z9"/>
<evidence type="ECO:0000313" key="1">
    <source>
        <dbReference type="EMBL" id="SHJ06436.1"/>
    </source>
</evidence>
<proteinExistence type="predicted"/>
<evidence type="ECO:0000313" key="2">
    <source>
        <dbReference type="Proteomes" id="UP000184335"/>
    </source>
</evidence>
<dbReference type="EMBL" id="FQYI01000008">
    <property type="protein sequence ID" value="SHJ06436.1"/>
    <property type="molecule type" value="Genomic_DNA"/>
</dbReference>
<dbReference type="Proteomes" id="UP000184335">
    <property type="component" value="Unassembled WGS sequence"/>
</dbReference>
<dbReference type="RefSeq" id="WP_073180278.1">
    <property type="nucleotide sequence ID" value="NZ_FQYI01000008.1"/>
</dbReference>
<accession>A0A1M6G8Z9</accession>
<protein>
    <submittedName>
        <fullName evidence="1">Uncharacterized protein</fullName>
    </submittedName>
</protein>
<name>A0A1M6G8Z9_9FLAO</name>
<gene>
    <name evidence="1" type="ORF">SAMN05443429_108102</name>
</gene>
<dbReference type="STRING" id="1118202.SAMN05443429_108102"/>
<organism evidence="1 2">
    <name type="scientific">Cruoricaptor ignavus</name>
    <dbReference type="NCBI Taxonomy" id="1118202"/>
    <lineage>
        <taxon>Bacteria</taxon>
        <taxon>Pseudomonadati</taxon>
        <taxon>Bacteroidota</taxon>
        <taxon>Flavobacteriia</taxon>
        <taxon>Flavobacteriales</taxon>
        <taxon>Weeksellaceae</taxon>
        <taxon>Cruoricaptor</taxon>
    </lineage>
</organism>
<reference evidence="1 2" key="1">
    <citation type="submission" date="2016-11" db="EMBL/GenBank/DDBJ databases">
        <authorList>
            <person name="Jaros S."/>
            <person name="Januszkiewicz K."/>
            <person name="Wedrychowicz H."/>
        </authorList>
    </citation>
    <scope>NUCLEOTIDE SEQUENCE [LARGE SCALE GENOMIC DNA]</scope>
    <source>
        <strain evidence="1 2">DSM 25479</strain>
    </source>
</reference>
<sequence length="206" mass="24788">MIVSTMSEAEMVSEIHKDFPELAVFTELKDKEYRRAVIKASKFPFFMRFYKKTKGGNRWMLIYEARKKKDRKNSRIHFVLMIDTPRGFWALMPTYFDDHMHCIFFMPHFFSRYRQRCNLEESRENLIYKYFRRNPDYIYEIATKQEGEVSWQEVYGSCKDGVALGVATVEGNVFFKTFITYEMTKGQQIETFARNEEIRRELSAKN</sequence>
<keyword evidence="2" id="KW-1185">Reference proteome</keyword>
<dbReference type="OrthoDB" id="1091354at2"/>